<evidence type="ECO:0000256" key="9">
    <source>
        <dbReference type="RuleBase" id="RU363032"/>
    </source>
</evidence>
<evidence type="ECO:0000256" key="8">
    <source>
        <dbReference type="ARBA" id="ARBA00023136"/>
    </source>
</evidence>
<keyword evidence="3 9" id="KW-0813">Transport</keyword>
<name>A0ABU6GWK6_9BACL</name>
<keyword evidence="7 9" id="KW-1133">Transmembrane helix</keyword>
<evidence type="ECO:0000313" key="13">
    <source>
        <dbReference type="Proteomes" id="UP001344632"/>
    </source>
</evidence>
<comment type="subcellular location">
    <subcellularLocation>
        <location evidence="1 9">Cell membrane</location>
        <topology evidence="1 9">Multi-pass membrane protein</topology>
    </subcellularLocation>
</comment>
<comment type="function">
    <text evidence="10">Part of the binding-protein-dependent transport system for molybdenum; probably responsible for the translocation of the substrate across the membrane.</text>
</comment>
<evidence type="ECO:0000259" key="11">
    <source>
        <dbReference type="PROSITE" id="PS50928"/>
    </source>
</evidence>
<dbReference type="Proteomes" id="UP001344632">
    <property type="component" value="Unassembled WGS sequence"/>
</dbReference>
<dbReference type="RefSeq" id="WP_326091739.1">
    <property type="nucleotide sequence ID" value="NZ_JARLKZ010000033.1"/>
</dbReference>
<dbReference type="InterPro" id="IPR011867">
    <property type="entry name" value="ModB_ABC"/>
</dbReference>
<evidence type="ECO:0000313" key="12">
    <source>
        <dbReference type="EMBL" id="MEC0244097.1"/>
    </source>
</evidence>
<keyword evidence="5 10" id="KW-0500">Molybdenum</keyword>
<organism evidence="12 13">
    <name type="scientific">Paenibacillus dokdonensis</name>
    <dbReference type="NCBI Taxonomy" id="2567944"/>
    <lineage>
        <taxon>Bacteria</taxon>
        <taxon>Bacillati</taxon>
        <taxon>Bacillota</taxon>
        <taxon>Bacilli</taxon>
        <taxon>Bacillales</taxon>
        <taxon>Paenibacillaceae</taxon>
        <taxon>Paenibacillus</taxon>
    </lineage>
</organism>
<evidence type="ECO:0000256" key="5">
    <source>
        <dbReference type="ARBA" id="ARBA00022505"/>
    </source>
</evidence>
<keyword evidence="6 9" id="KW-0812">Transmembrane</keyword>
<dbReference type="CDD" id="cd06261">
    <property type="entry name" value="TM_PBP2"/>
    <property type="match status" value="1"/>
</dbReference>
<evidence type="ECO:0000256" key="7">
    <source>
        <dbReference type="ARBA" id="ARBA00022989"/>
    </source>
</evidence>
<dbReference type="Gene3D" id="1.10.3720.10">
    <property type="entry name" value="MetI-like"/>
    <property type="match status" value="1"/>
</dbReference>
<dbReference type="PROSITE" id="PS50928">
    <property type="entry name" value="ABC_TM1"/>
    <property type="match status" value="1"/>
</dbReference>
<dbReference type="InterPro" id="IPR000515">
    <property type="entry name" value="MetI-like"/>
</dbReference>
<feature type="transmembrane region" description="Helical" evidence="9">
    <location>
        <begin position="196"/>
        <end position="214"/>
    </location>
</feature>
<dbReference type="PANTHER" id="PTHR30183:SF3">
    <property type="entry name" value="MOLYBDENUM TRANSPORT SYSTEM PERMEASE PROTEIN MODB"/>
    <property type="match status" value="1"/>
</dbReference>
<keyword evidence="4 10" id="KW-1003">Cell membrane</keyword>
<evidence type="ECO:0000256" key="10">
    <source>
        <dbReference type="RuleBase" id="RU365097"/>
    </source>
</evidence>
<comment type="similarity">
    <text evidence="2 10">Belongs to the binding-protein-dependent transport system permease family. CysTW subfamily.</text>
</comment>
<comment type="caution">
    <text evidence="12">The sequence shown here is derived from an EMBL/GenBank/DDBJ whole genome shotgun (WGS) entry which is preliminary data.</text>
</comment>
<dbReference type="SUPFAM" id="SSF161098">
    <property type="entry name" value="MetI-like"/>
    <property type="match status" value="1"/>
</dbReference>
<accession>A0ABU6GWK6</accession>
<evidence type="ECO:0000256" key="1">
    <source>
        <dbReference type="ARBA" id="ARBA00004651"/>
    </source>
</evidence>
<feature type="transmembrane region" description="Helical" evidence="9">
    <location>
        <begin position="48"/>
        <end position="69"/>
    </location>
</feature>
<proteinExistence type="inferred from homology"/>
<evidence type="ECO:0000256" key="4">
    <source>
        <dbReference type="ARBA" id="ARBA00022475"/>
    </source>
</evidence>
<keyword evidence="8 9" id="KW-0472">Membrane</keyword>
<feature type="transmembrane region" description="Helical" evidence="9">
    <location>
        <begin position="12"/>
        <end position="36"/>
    </location>
</feature>
<gene>
    <name evidence="12" type="primary">modB</name>
    <name evidence="12" type="ORF">P4H66_30240</name>
</gene>
<evidence type="ECO:0000256" key="3">
    <source>
        <dbReference type="ARBA" id="ARBA00022448"/>
    </source>
</evidence>
<sequence>MNWHDFWSPIRLSLQIALLSSVVVLILGVATAWWMSKRRFRGKIMLETVLILPLVLPPTVVGFLLLIVLGRKSWVGQAIEWLFNAPVIFSWWAAVIAAVVVSFPLVYQTMKNGFASIDPELENAARSSGANEWKVFRFITLPLTFHSLGTAFILGFARGLGEFGATLMIAGNIPGKTQTIPTAIYVAVDAGNTTMAWAWTCAIIIISFLMLLLTGNRYPGVEAQAAVKKK</sequence>
<protein>
    <recommendedName>
        <fullName evidence="10">Molybdenum transport system permease</fullName>
    </recommendedName>
</protein>
<dbReference type="EMBL" id="JARLKZ010000033">
    <property type="protein sequence ID" value="MEC0244097.1"/>
    <property type="molecule type" value="Genomic_DNA"/>
</dbReference>
<dbReference type="Pfam" id="PF00528">
    <property type="entry name" value="BPD_transp_1"/>
    <property type="match status" value="1"/>
</dbReference>
<evidence type="ECO:0000256" key="6">
    <source>
        <dbReference type="ARBA" id="ARBA00022692"/>
    </source>
</evidence>
<dbReference type="InterPro" id="IPR035906">
    <property type="entry name" value="MetI-like_sf"/>
</dbReference>
<feature type="transmembrane region" description="Helical" evidence="9">
    <location>
        <begin position="89"/>
        <end position="107"/>
    </location>
</feature>
<reference evidence="12 13" key="1">
    <citation type="submission" date="2023-03" db="EMBL/GenBank/DDBJ databases">
        <title>Bacillus Genome Sequencing.</title>
        <authorList>
            <person name="Dunlap C."/>
        </authorList>
    </citation>
    <scope>NUCLEOTIDE SEQUENCE [LARGE SCALE GENOMIC DNA]</scope>
    <source>
        <strain evidence="12 13">BD-525</strain>
    </source>
</reference>
<evidence type="ECO:0000256" key="2">
    <source>
        <dbReference type="ARBA" id="ARBA00007069"/>
    </source>
</evidence>
<dbReference type="PANTHER" id="PTHR30183">
    <property type="entry name" value="MOLYBDENUM TRANSPORT SYSTEM PERMEASE PROTEIN MODB"/>
    <property type="match status" value="1"/>
</dbReference>
<feature type="transmembrane region" description="Helical" evidence="9">
    <location>
        <begin position="135"/>
        <end position="157"/>
    </location>
</feature>
<keyword evidence="13" id="KW-1185">Reference proteome</keyword>
<feature type="domain" description="ABC transmembrane type-1" evidence="11">
    <location>
        <begin position="10"/>
        <end position="214"/>
    </location>
</feature>
<dbReference type="NCBIfam" id="TIGR02141">
    <property type="entry name" value="modB_ABC"/>
    <property type="match status" value="1"/>
</dbReference>